<evidence type="ECO:0000313" key="5">
    <source>
        <dbReference type="Proteomes" id="UP001164632"/>
    </source>
</evidence>
<keyword evidence="2" id="KW-0812">Transmembrane</keyword>
<feature type="region of interest" description="Disordered" evidence="1">
    <location>
        <begin position="25"/>
        <end position="59"/>
    </location>
</feature>
<evidence type="ECO:0000256" key="2">
    <source>
        <dbReference type="SAM" id="Phobius"/>
    </source>
</evidence>
<name>A0AA47DYT0_9GAMM</name>
<dbReference type="RefSeq" id="WP_267930631.1">
    <property type="nucleotide sequence ID" value="NZ_CP113257.1"/>
</dbReference>
<keyword evidence="3" id="KW-0732">Signal</keyword>
<dbReference type="Proteomes" id="UP001164632">
    <property type="component" value="Chromosome"/>
</dbReference>
<organism evidence="4 5">
    <name type="scientific">Stutzerimonas frequens</name>
    <dbReference type="NCBI Taxonomy" id="2968969"/>
    <lineage>
        <taxon>Bacteria</taxon>
        <taxon>Pseudomonadati</taxon>
        <taxon>Pseudomonadota</taxon>
        <taxon>Gammaproteobacteria</taxon>
        <taxon>Pseudomonadales</taxon>
        <taxon>Pseudomonadaceae</taxon>
        <taxon>Stutzerimonas</taxon>
    </lineage>
</organism>
<evidence type="ECO:0000313" key="4">
    <source>
        <dbReference type="EMBL" id="WAE50753.1"/>
    </source>
</evidence>
<feature type="transmembrane region" description="Helical" evidence="2">
    <location>
        <begin position="99"/>
        <end position="118"/>
    </location>
</feature>
<proteinExistence type="predicted"/>
<reference evidence="4" key="1">
    <citation type="submission" date="2022-11" db="EMBL/GenBank/DDBJ databases">
        <title>Genomic of Pseudomonas TF18.</title>
        <authorList>
            <person name="Liu T."/>
        </authorList>
    </citation>
    <scope>NUCLEOTIDE SEQUENCE</scope>
    <source>
        <strain evidence="4">TF18</strain>
    </source>
</reference>
<keyword evidence="2" id="KW-0472">Membrane</keyword>
<sequence>MRQRPLSLLLALILLAPALQAEEVPTEPALPVLETTEPEESAPAEAQQTDPTPQAARLASDTTEALLLRLREENRRLRMQLQAEQSKVLPALLNEQQQWFAVGGAVGVSSFVLGLLLTRSRRRRQWLN</sequence>
<feature type="signal peptide" evidence="3">
    <location>
        <begin position="1"/>
        <end position="21"/>
    </location>
</feature>
<feature type="chain" id="PRO_5041346296" description="Translation initiation factor 2 (IF-2, GTPase)" evidence="3">
    <location>
        <begin position="22"/>
        <end position="128"/>
    </location>
</feature>
<gene>
    <name evidence="4" type="ORF">OSV15_13755</name>
</gene>
<dbReference type="EMBL" id="CP113257">
    <property type="protein sequence ID" value="WAE50753.1"/>
    <property type="molecule type" value="Genomic_DNA"/>
</dbReference>
<keyword evidence="2" id="KW-1133">Transmembrane helix</keyword>
<accession>A0AA47DYT0</accession>
<protein>
    <recommendedName>
        <fullName evidence="6">Translation initiation factor 2 (IF-2, GTPase)</fullName>
    </recommendedName>
</protein>
<evidence type="ECO:0000256" key="1">
    <source>
        <dbReference type="SAM" id="MobiDB-lite"/>
    </source>
</evidence>
<dbReference type="AlphaFoldDB" id="A0AA47DYT0"/>
<evidence type="ECO:0000256" key="3">
    <source>
        <dbReference type="SAM" id="SignalP"/>
    </source>
</evidence>
<evidence type="ECO:0008006" key="6">
    <source>
        <dbReference type="Google" id="ProtNLM"/>
    </source>
</evidence>